<evidence type="ECO:0000313" key="9">
    <source>
        <dbReference type="Proteomes" id="UP000593564"/>
    </source>
</evidence>
<keyword evidence="4" id="KW-1133">Transmembrane helix</keyword>
<reference evidence="9" key="1">
    <citation type="journal article" date="2020" name="Nat. Commun.">
        <title>Genome assembly of wild tea tree DASZ reveals pedigree and selection history of tea varieties.</title>
        <authorList>
            <person name="Zhang W."/>
            <person name="Zhang Y."/>
            <person name="Qiu H."/>
            <person name="Guo Y."/>
            <person name="Wan H."/>
            <person name="Zhang X."/>
            <person name="Scossa F."/>
            <person name="Alseekh S."/>
            <person name="Zhang Q."/>
            <person name="Wang P."/>
            <person name="Xu L."/>
            <person name="Schmidt M.H."/>
            <person name="Jia X."/>
            <person name="Li D."/>
            <person name="Zhu A."/>
            <person name="Guo F."/>
            <person name="Chen W."/>
            <person name="Ni D."/>
            <person name="Usadel B."/>
            <person name="Fernie A.R."/>
            <person name="Wen W."/>
        </authorList>
    </citation>
    <scope>NUCLEOTIDE SEQUENCE [LARGE SCALE GENOMIC DNA]</scope>
    <source>
        <strain evidence="9">cv. G240</strain>
    </source>
</reference>
<evidence type="ECO:0000256" key="1">
    <source>
        <dbReference type="ARBA" id="ARBA00010833"/>
    </source>
</evidence>
<dbReference type="Pfam" id="PF03200">
    <property type="entry name" value="Glyco_hydro_63"/>
    <property type="match status" value="2"/>
</dbReference>
<proteinExistence type="inferred from homology"/>
<comment type="function">
    <text evidence="4">Cleaves the distal alpha 1,2-linked glucose residue from the Glc(3)Man(9)GlcNAc(2) oligosaccharide precursor.</text>
</comment>
<keyword evidence="3 4" id="KW-0326">Glycosidase</keyword>
<comment type="subcellular location">
    <subcellularLocation>
        <location evidence="4">Endoplasmic reticulum membrane</location>
        <topology evidence="4">Single-pass type II membrane protein</topology>
    </subcellularLocation>
</comment>
<gene>
    <name evidence="8" type="ORF">HYC85_021026</name>
</gene>
<dbReference type="InterPro" id="IPR031335">
    <property type="entry name" value="Glyco_hydro_63_C"/>
</dbReference>
<dbReference type="Gene3D" id="2.70.98.110">
    <property type="entry name" value="Glycosyl hydrolase family 63, N-terminal domain"/>
    <property type="match status" value="1"/>
</dbReference>
<dbReference type="GO" id="GO:0005789">
    <property type="term" value="C:endoplasmic reticulum membrane"/>
    <property type="evidence" value="ECO:0007669"/>
    <property type="project" value="UniProtKB-SubCell"/>
</dbReference>
<feature type="region of interest" description="Disordered" evidence="5">
    <location>
        <begin position="1"/>
        <end position="32"/>
    </location>
</feature>
<dbReference type="InterPro" id="IPR012341">
    <property type="entry name" value="6hp_glycosidase-like_sf"/>
</dbReference>
<organism evidence="8 9">
    <name type="scientific">Camellia sinensis</name>
    <name type="common">Tea plant</name>
    <name type="synonym">Thea sinensis</name>
    <dbReference type="NCBI Taxonomy" id="4442"/>
    <lineage>
        <taxon>Eukaryota</taxon>
        <taxon>Viridiplantae</taxon>
        <taxon>Streptophyta</taxon>
        <taxon>Embryophyta</taxon>
        <taxon>Tracheophyta</taxon>
        <taxon>Spermatophyta</taxon>
        <taxon>Magnoliopsida</taxon>
        <taxon>eudicotyledons</taxon>
        <taxon>Gunneridae</taxon>
        <taxon>Pentapetalae</taxon>
        <taxon>asterids</taxon>
        <taxon>Ericales</taxon>
        <taxon>Theaceae</taxon>
        <taxon>Camellia</taxon>
    </lineage>
</organism>
<dbReference type="PANTHER" id="PTHR10412:SF20">
    <property type="entry name" value="MANNOSYL-OLIGOSACCHARIDE GLUCOSIDASE GCS1"/>
    <property type="match status" value="1"/>
</dbReference>
<evidence type="ECO:0000259" key="6">
    <source>
        <dbReference type="Pfam" id="PF03200"/>
    </source>
</evidence>
<dbReference type="EC" id="3.2.1.106" evidence="4"/>
<feature type="domain" description="Glycosyl hydrolase family 63 C-terminal" evidence="6">
    <location>
        <begin position="396"/>
        <end position="439"/>
    </location>
</feature>
<feature type="transmembrane region" description="Helical" evidence="4">
    <location>
        <begin position="51"/>
        <end position="71"/>
    </location>
</feature>
<evidence type="ECO:0000256" key="2">
    <source>
        <dbReference type="ARBA" id="ARBA00022801"/>
    </source>
</evidence>
<reference evidence="8 9" key="2">
    <citation type="submission" date="2020-07" db="EMBL/GenBank/DDBJ databases">
        <title>Genome assembly of wild tea tree DASZ reveals pedigree and selection history of tea varieties.</title>
        <authorList>
            <person name="Zhang W."/>
        </authorList>
    </citation>
    <scope>NUCLEOTIDE SEQUENCE [LARGE SCALE GENOMIC DNA]</scope>
    <source>
        <strain evidence="9">cv. G240</strain>
        <tissue evidence="8">Leaf</tissue>
    </source>
</reference>
<name>A0A7J7GGG3_CAMSI</name>
<dbReference type="Proteomes" id="UP000593564">
    <property type="component" value="Unassembled WGS sequence"/>
</dbReference>
<dbReference type="InterPro" id="IPR008928">
    <property type="entry name" value="6-hairpin_glycosidase_sf"/>
</dbReference>
<dbReference type="Pfam" id="PF16923">
    <property type="entry name" value="Glyco_hydro_63N"/>
    <property type="match status" value="1"/>
</dbReference>
<dbReference type="EMBL" id="JACBKZ010000010">
    <property type="protein sequence ID" value="KAF5939859.1"/>
    <property type="molecule type" value="Genomic_DNA"/>
</dbReference>
<keyword evidence="9" id="KW-1185">Reference proteome</keyword>
<evidence type="ECO:0000313" key="8">
    <source>
        <dbReference type="EMBL" id="KAF5939859.1"/>
    </source>
</evidence>
<evidence type="ECO:0000259" key="7">
    <source>
        <dbReference type="Pfam" id="PF16923"/>
    </source>
</evidence>
<protein>
    <recommendedName>
        <fullName evidence="4">Mannosyl-oligosaccharide glucosidase</fullName>
        <ecNumber evidence="4">3.2.1.106</ecNumber>
    </recommendedName>
</protein>
<keyword evidence="4" id="KW-0812">Transmembrane</keyword>
<dbReference type="InterPro" id="IPR038518">
    <property type="entry name" value="Glyco_hydro_63N_sf"/>
</dbReference>
<evidence type="ECO:0000256" key="4">
    <source>
        <dbReference type="RuleBase" id="RU368089"/>
    </source>
</evidence>
<dbReference type="GO" id="GO:0006487">
    <property type="term" value="P:protein N-linked glycosylation"/>
    <property type="evidence" value="ECO:0007669"/>
    <property type="project" value="UniProtKB-UniRule"/>
</dbReference>
<dbReference type="GO" id="GO:0009311">
    <property type="term" value="P:oligosaccharide metabolic process"/>
    <property type="evidence" value="ECO:0007669"/>
    <property type="project" value="UniProtKB-UniRule"/>
</dbReference>
<dbReference type="AlphaFoldDB" id="A0A7J7GGG3"/>
<keyword evidence="2 4" id="KW-0378">Hydrolase</keyword>
<dbReference type="GO" id="GO:0004573">
    <property type="term" value="F:Glc3Man9GlcNAc2 oligosaccharide glucosidase activity"/>
    <property type="evidence" value="ECO:0007669"/>
    <property type="project" value="UniProtKB-UniRule"/>
</dbReference>
<dbReference type="InterPro" id="IPR004888">
    <property type="entry name" value="Glycoside_hydrolase_63"/>
</dbReference>
<sequence>MAGSGRRSARSRIKLHTDADEDRTTLRNPKLRKHRSRDHSLIRLLNVDIKVLLGFAIIAFLIVLFMIHRLIIAVEYPQKPRVVTPFPAPKIMDLPQFQGDHKESLYWGTYRPNVYLGIRARTPQSLVAGLMWLGLKDGRYFMRHVCQDSDELKTYGWTLHNGRDYGRQMLVDQDMTLITSFLKSKEDGSGYGGDWAVRIDVQSEKSKLSEEMQTVHLFFYLADEDGNALSLSRETLNIRENSLLAFGSRIDVGSWNLNLESMLDSESISTGKAAVASLLGGIGYFYGQSKISVPSNSNTLTSGLDDYPRASHPTEDERHLDLRCWMFLAADCMHSISKLLQKEHELGKMHFDDAHGTYLDFGNHTEKVRLSWREVMGNNHYASRELVREVLEQPRLRNVVKNYQQTGYFWEQFDQKKGKGKGARVFTGWTSLVLLIMAEAYSECGGVSDDGEVVTRWWGGGNNAFMAMVAVAARWWGGQIGGDGDHGRVIV</sequence>
<comment type="catalytic activity">
    <reaction evidence="4">
        <text>N(4)-(alpha-D-Glc-(1-&gt;2)-alpha-D-Glc-(1-&gt;3)-alpha-D-Glc-(1-&gt;3)-alpha-D-Man-(1-&gt;2)-alpha-D-Man-(1-&gt;2)-alpha-D-Man-(1-&gt;3)-[alpha-D-Man-(1-&gt;2)-alpha-D-Man-(1-&gt;3)-[alpha-D-Man-(1-&gt;2)-alpha-D-Man-(1-&gt;6)]-alpha-D-Man-(1-&gt;6)]-beta-D-Man-(1-&gt;4)-beta-D-GlcNAc-(1-&gt;4)-beta-D-GlcNAc)-L-asparaginyl-[protein] + H2O = N(4)-(alpha-D-Glc-(1-&gt;3)-alpha-D-Glc-(1-&gt;3)-alpha-D-Man-(1-&gt;2)-alpha-D-Man-(1-&gt;2)-alpha-D-Man-(1-&gt;3)-[alpha-D-Man-(1-&gt;2)-alpha-D-Man-(1-&gt;3)-[alpha-D-Man-(1-&gt;2)-alpha-D-Man-(1-&gt;6)]-alpha-D-Man-(1-&gt;6)]-beta-D-Man-(1-&gt;4)-beta-D-GlcNAc-(1-&gt;4)-beta-D-GlcNAc)-L-asparaginyl-[protein] + beta-D-glucose</text>
        <dbReference type="Rhea" id="RHEA:55988"/>
        <dbReference type="Rhea" id="RHEA-COMP:12806"/>
        <dbReference type="Rhea" id="RHEA-COMP:14355"/>
        <dbReference type="ChEBI" id="CHEBI:15377"/>
        <dbReference type="ChEBI" id="CHEBI:15903"/>
        <dbReference type="ChEBI" id="CHEBI:59082"/>
        <dbReference type="ChEBI" id="CHEBI:132537"/>
        <dbReference type="EC" id="3.2.1.106"/>
    </reaction>
</comment>
<dbReference type="Gene3D" id="1.50.10.10">
    <property type="match status" value="1"/>
</dbReference>
<dbReference type="PANTHER" id="PTHR10412">
    <property type="entry name" value="MANNOSYL-OLIGOSACCHARIDE GLUCOSIDASE"/>
    <property type="match status" value="1"/>
</dbReference>
<dbReference type="SUPFAM" id="SSF48208">
    <property type="entry name" value="Six-hairpin glycosidases"/>
    <property type="match status" value="1"/>
</dbReference>
<accession>A0A7J7GGG3</accession>
<dbReference type="InterPro" id="IPR031631">
    <property type="entry name" value="Glyco_hydro_63N"/>
</dbReference>
<comment type="similarity">
    <text evidence="1 4">Belongs to the glycosyl hydrolase 63 family.</text>
</comment>
<comment type="caution">
    <text evidence="8">The sequence shown here is derived from an EMBL/GenBank/DDBJ whole genome shotgun (WGS) entry which is preliminary data.</text>
</comment>
<feature type="domain" description="Glycosyl hydrolase family 63 C-terminal" evidence="6">
    <location>
        <begin position="296"/>
        <end position="395"/>
    </location>
</feature>
<keyword evidence="4" id="KW-0472">Membrane</keyword>
<evidence type="ECO:0000256" key="3">
    <source>
        <dbReference type="ARBA" id="ARBA00023295"/>
    </source>
</evidence>
<keyword evidence="4" id="KW-0256">Endoplasmic reticulum</keyword>
<feature type="domain" description="Glycosyl hydrolase family 63 N-terminal" evidence="7">
    <location>
        <begin position="104"/>
        <end position="267"/>
    </location>
</feature>
<feature type="compositionally biased region" description="Basic and acidic residues" evidence="5">
    <location>
        <begin position="15"/>
        <end position="25"/>
    </location>
</feature>
<evidence type="ECO:0000256" key="5">
    <source>
        <dbReference type="SAM" id="MobiDB-lite"/>
    </source>
</evidence>